<proteinExistence type="predicted"/>
<organism evidence="4 5">
    <name type="scientific">Micractinium conductrix</name>
    <dbReference type="NCBI Taxonomy" id="554055"/>
    <lineage>
        <taxon>Eukaryota</taxon>
        <taxon>Viridiplantae</taxon>
        <taxon>Chlorophyta</taxon>
        <taxon>core chlorophytes</taxon>
        <taxon>Trebouxiophyceae</taxon>
        <taxon>Chlorellales</taxon>
        <taxon>Chlorellaceae</taxon>
        <taxon>Chlorella clade</taxon>
        <taxon>Micractinium</taxon>
    </lineage>
</organism>
<dbReference type="InterPro" id="IPR036291">
    <property type="entry name" value="NAD(P)-bd_dom_sf"/>
</dbReference>
<name>A0A2P6VCC7_9CHLO</name>
<gene>
    <name evidence="4" type="ORF">C2E20_4852</name>
</gene>
<evidence type="ECO:0000313" key="5">
    <source>
        <dbReference type="Proteomes" id="UP000239649"/>
    </source>
</evidence>
<keyword evidence="2" id="KW-0520">NAD</keyword>
<dbReference type="Pfam" id="PF02826">
    <property type="entry name" value="2-Hacid_dh_C"/>
    <property type="match status" value="1"/>
</dbReference>
<comment type="caution">
    <text evidence="4">The sequence shown here is derived from an EMBL/GenBank/DDBJ whole genome shotgun (WGS) entry which is preliminary data.</text>
</comment>
<protein>
    <submittedName>
        <fullName evidence="4">Glyoxylate hydroxypyruvate reductase A</fullName>
    </submittedName>
</protein>
<reference evidence="4 5" key="1">
    <citation type="journal article" date="2018" name="Plant J.">
        <title>Genome sequences of Chlorella sorokiniana UTEX 1602 and Micractinium conductrix SAG 241.80: implications to maltose excretion by a green alga.</title>
        <authorList>
            <person name="Arriola M.B."/>
            <person name="Velmurugan N."/>
            <person name="Zhang Y."/>
            <person name="Plunkett M.H."/>
            <person name="Hondzo H."/>
            <person name="Barney B.M."/>
        </authorList>
    </citation>
    <scope>NUCLEOTIDE SEQUENCE [LARGE SCALE GENOMIC DNA]</scope>
    <source>
        <strain evidence="4 5">SAG 241.80</strain>
    </source>
</reference>
<dbReference type="CDD" id="cd12164">
    <property type="entry name" value="GDH_like_2"/>
    <property type="match status" value="1"/>
</dbReference>
<accession>A0A2P6VCC7</accession>
<keyword evidence="1" id="KW-0560">Oxidoreductase</keyword>
<dbReference type="SUPFAM" id="SSF52283">
    <property type="entry name" value="Formate/glycerate dehydrogenase catalytic domain-like"/>
    <property type="match status" value="1"/>
</dbReference>
<dbReference type="PANTHER" id="PTHR43333:SF1">
    <property type="entry name" value="D-ISOMER SPECIFIC 2-HYDROXYACID DEHYDROGENASE NAD-BINDING DOMAIN-CONTAINING PROTEIN"/>
    <property type="match status" value="1"/>
</dbReference>
<dbReference type="Proteomes" id="UP000239649">
    <property type="component" value="Unassembled WGS sequence"/>
</dbReference>
<dbReference type="OrthoDB" id="298012at2759"/>
<dbReference type="Gene3D" id="3.40.50.720">
    <property type="entry name" value="NAD(P)-binding Rossmann-like Domain"/>
    <property type="match status" value="2"/>
</dbReference>
<dbReference type="EMBL" id="LHPF02000013">
    <property type="protein sequence ID" value="PSC71738.1"/>
    <property type="molecule type" value="Genomic_DNA"/>
</dbReference>
<dbReference type="AlphaFoldDB" id="A0A2P6VCC7"/>
<feature type="domain" description="D-isomer specific 2-hydroxyacid dehydrogenase NAD-binding" evidence="3">
    <location>
        <begin position="147"/>
        <end position="324"/>
    </location>
</feature>
<evidence type="ECO:0000313" key="4">
    <source>
        <dbReference type="EMBL" id="PSC71738.1"/>
    </source>
</evidence>
<evidence type="ECO:0000259" key="3">
    <source>
        <dbReference type="Pfam" id="PF02826"/>
    </source>
</evidence>
<evidence type="ECO:0000256" key="1">
    <source>
        <dbReference type="ARBA" id="ARBA00023002"/>
    </source>
</evidence>
<dbReference type="STRING" id="554055.A0A2P6VCC7"/>
<dbReference type="InterPro" id="IPR006140">
    <property type="entry name" value="D-isomer_DH_NAD-bd"/>
</dbReference>
<dbReference type="GO" id="GO:0051287">
    <property type="term" value="F:NAD binding"/>
    <property type="evidence" value="ECO:0007669"/>
    <property type="project" value="InterPro"/>
</dbReference>
<dbReference type="GO" id="GO:0016491">
    <property type="term" value="F:oxidoreductase activity"/>
    <property type="evidence" value="ECO:0007669"/>
    <property type="project" value="UniProtKB-KW"/>
</dbReference>
<keyword evidence="5" id="KW-1185">Reference proteome</keyword>
<dbReference type="SUPFAM" id="SSF51735">
    <property type="entry name" value="NAD(P)-binding Rossmann-fold domains"/>
    <property type="match status" value="1"/>
</dbReference>
<dbReference type="PANTHER" id="PTHR43333">
    <property type="entry name" value="2-HACID_DH_C DOMAIN-CONTAINING PROTEIN"/>
    <property type="match status" value="1"/>
</dbReference>
<evidence type="ECO:0000256" key="2">
    <source>
        <dbReference type="ARBA" id="ARBA00023027"/>
    </source>
</evidence>
<sequence>MTTSASAAGVAAGRPAVAAAASTPEQQQAVPQANPALAHSEVLLATTFDSRDSWAAYLRSAGLRLRVHPEDTQAPAGADLSRVEFAICWNPPAVLLQRCPNLKAIQSMGAGVDSMIGEPSLPRHVPLLRVIDPLMSERMATWVLWGVINCQRKCDAYMVAQRAARWDKGVENFRNVDNRELRVGVMGLGVMGGATADTLLKLGYPVSAWTRTPRPAGEHPGIACYSGEEQLQQFVQQTDVLVCLLPLTDATRGIVSARLLRWLPRGAAVINAARGGHLVEEDLLAALDSGHLSAAVLDVFSPEPLPRESRLWAHPRVRVFPHVSSMTNIESAAAQMLANREAVLTGRSPPKELVVDWEAGY</sequence>